<sequence length="191" mass="21223">MPSRAFDNIALGQHRAPVETAVPGTMMGTGLLERQQPQPINGCADNVLLDSISAVSSSYRPAYCHEVSLAVTDIGTQVYDAKQAHFSRKWSHYLEVAVEVALAALGYCNFSSLIGSYQLITDRRIGPLDRRRLFDCAAPSSGISLSINNPWTDKIRTRPSSFNGIFHGLTKYERARRRSQSRRDFFPQASD</sequence>
<organism evidence="1 2">
    <name type="scientific">Periconia macrospinosa</name>
    <dbReference type="NCBI Taxonomy" id="97972"/>
    <lineage>
        <taxon>Eukaryota</taxon>
        <taxon>Fungi</taxon>
        <taxon>Dikarya</taxon>
        <taxon>Ascomycota</taxon>
        <taxon>Pezizomycotina</taxon>
        <taxon>Dothideomycetes</taxon>
        <taxon>Pleosporomycetidae</taxon>
        <taxon>Pleosporales</taxon>
        <taxon>Massarineae</taxon>
        <taxon>Periconiaceae</taxon>
        <taxon>Periconia</taxon>
    </lineage>
</organism>
<protein>
    <submittedName>
        <fullName evidence="1">Uncharacterized protein</fullName>
    </submittedName>
</protein>
<dbReference type="EMBL" id="KZ805396">
    <property type="protein sequence ID" value="PVH99234.1"/>
    <property type="molecule type" value="Genomic_DNA"/>
</dbReference>
<evidence type="ECO:0000313" key="1">
    <source>
        <dbReference type="EMBL" id="PVH99234.1"/>
    </source>
</evidence>
<dbReference type="AlphaFoldDB" id="A0A2V1DPX2"/>
<gene>
    <name evidence="1" type="ORF">DM02DRAFT_656578</name>
</gene>
<dbReference type="Proteomes" id="UP000244855">
    <property type="component" value="Unassembled WGS sequence"/>
</dbReference>
<evidence type="ECO:0000313" key="2">
    <source>
        <dbReference type="Proteomes" id="UP000244855"/>
    </source>
</evidence>
<accession>A0A2V1DPX2</accession>
<reference evidence="1 2" key="1">
    <citation type="journal article" date="2018" name="Sci. Rep.">
        <title>Comparative genomics provides insights into the lifestyle and reveals functional heterogeneity of dark septate endophytic fungi.</title>
        <authorList>
            <person name="Knapp D.G."/>
            <person name="Nemeth J.B."/>
            <person name="Barry K."/>
            <person name="Hainaut M."/>
            <person name="Henrissat B."/>
            <person name="Johnson J."/>
            <person name="Kuo A."/>
            <person name="Lim J.H.P."/>
            <person name="Lipzen A."/>
            <person name="Nolan M."/>
            <person name="Ohm R.A."/>
            <person name="Tamas L."/>
            <person name="Grigoriev I.V."/>
            <person name="Spatafora J.W."/>
            <person name="Nagy L.G."/>
            <person name="Kovacs G.M."/>
        </authorList>
    </citation>
    <scope>NUCLEOTIDE SEQUENCE [LARGE SCALE GENOMIC DNA]</scope>
    <source>
        <strain evidence="1 2">DSE2036</strain>
    </source>
</reference>
<name>A0A2V1DPX2_9PLEO</name>
<keyword evidence="2" id="KW-1185">Reference proteome</keyword>
<proteinExistence type="predicted"/>